<evidence type="ECO:0000313" key="4">
    <source>
        <dbReference type="EMBL" id="KAA0019249.1"/>
    </source>
</evidence>
<protein>
    <submittedName>
        <fullName evidence="4">Arsenate reductase family protein</fullName>
    </submittedName>
</protein>
<dbReference type="InterPro" id="IPR006660">
    <property type="entry name" value="Arsenate_reductase-like"/>
</dbReference>
<proteinExistence type="inferred from homology"/>
<evidence type="ECO:0000313" key="5">
    <source>
        <dbReference type="Proteomes" id="UP000466024"/>
    </source>
</evidence>
<name>A0A640WG65_9GAMM</name>
<evidence type="ECO:0000256" key="1">
    <source>
        <dbReference type="ARBA" id="ARBA00007198"/>
    </source>
</evidence>
<reference evidence="4 5" key="1">
    <citation type="submission" date="2019-08" db="EMBL/GenBank/DDBJ databases">
        <title>Bioinformatics analysis of the strain L3 and L5.</title>
        <authorList>
            <person name="Li X."/>
        </authorList>
    </citation>
    <scope>NUCLEOTIDE SEQUENCE [LARGE SCALE GENOMIC DNA]</scope>
    <source>
        <strain evidence="4 5">L3</strain>
    </source>
</reference>
<dbReference type="Gene3D" id="3.40.30.10">
    <property type="entry name" value="Glutaredoxin"/>
    <property type="match status" value="1"/>
</dbReference>
<dbReference type="SUPFAM" id="SSF52833">
    <property type="entry name" value="Thioredoxin-like"/>
    <property type="match status" value="1"/>
</dbReference>
<organism evidence="4 5">
    <name type="scientific">Salinicola corii</name>
    <dbReference type="NCBI Taxonomy" id="2606937"/>
    <lineage>
        <taxon>Bacteria</taxon>
        <taxon>Pseudomonadati</taxon>
        <taxon>Pseudomonadota</taxon>
        <taxon>Gammaproteobacteria</taxon>
        <taxon>Oceanospirillales</taxon>
        <taxon>Halomonadaceae</taxon>
        <taxon>Salinicola</taxon>
    </lineage>
</organism>
<keyword evidence="2" id="KW-0560">Oxidoreductase</keyword>
<comment type="caution">
    <text evidence="4">The sequence shown here is derived from an EMBL/GenBank/DDBJ whole genome shotgun (WGS) entry which is preliminary data.</text>
</comment>
<dbReference type="PANTHER" id="PTHR30041">
    <property type="entry name" value="ARSENATE REDUCTASE"/>
    <property type="match status" value="1"/>
</dbReference>
<dbReference type="GO" id="GO:0008794">
    <property type="term" value="F:arsenate reductase (glutaredoxin) activity"/>
    <property type="evidence" value="ECO:0007669"/>
    <property type="project" value="InterPro"/>
</dbReference>
<comment type="similarity">
    <text evidence="1 3">Belongs to the ArsC family.</text>
</comment>
<dbReference type="AlphaFoldDB" id="A0A640WG65"/>
<dbReference type="InterPro" id="IPR006659">
    <property type="entry name" value="Arsenate_reductase"/>
</dbReference>
<dbReference type="PROSITE" id="PS51353">
    <property type="entry name" value="ARSC"/>
    <property type="match status" value="1"/>
</dbReference>
<gene>
    <name evidence="4" type="ORF">F0A16_07915</name>
</gene>
<dbReference type="EMBL" id="VTPX01000003">
    <property type="protein sequence ID" value="KAA0019249.1"/>
    <property type="molecule type" value="Genomic_DNA"/>
</dbReference>
<sequence length="114" mass="12912">MSTLTLYHNPRCSKSREALALLASRGVKFSERRYLDDPLTRAQLEGLARRLGDDADQMLRRDESEWQAEGIDDPTQAQIIDAIVEHPRLMQRPIADDGEYAVIGRPPQAVLQLI</sequence>
<accession>A0A640WG65</accession>
<dbReference type="InterPro" id="IPR036249">
    <property type="entry name" value="Thioredoxin-like_sf"/>
</dbReference>
<evidence type="ECO:0000256" key="2">
    <source>
        <dbReference type="ARBA" id="ARBA00023002"/>
    </source>
</evidence>
<keyword evidence="5" id="KW-1185">Reference proteome</keyword>
<dbReference type="CDD" id="cd03034">
    <property type="entry name" value="ArsC_ArsC"/>
    <property type="match status" value="1"/>
</dbReference>
<dbReference type="Pfam" id="PF03960">
    <property type="entry name" value="ArsC"/>
    <property type="match status" value="1"/>
</dbReference>
<dbReference type="RefSeq" id="WP_149434837.1">
    <property type="nucleotide sequence ID" value="NZ_VTPX01000003.1"/>
</dbReference>
<dbReference type="Proteomes" id="UP000466024">
    <property type="component" value="Unassembled WGS sequence"/>
</dbReference>
<evidence type="ECO:0000256" key="3">
    <source>
        <dbReference type="PROSITE-ProRule" id="PRU01282"/>
    </source>
</evidence>
<dbReference type="PANTHER" id="PTHR30041:SF4">
    <property type="entry name" value="ARSENATE REDUCTASE"/>
    <property type="match status" value="1"/>
</dbReference>